<feature type="transmembrane region" description="Helical" evidence="1">
    <location>
        <begin position="324"/>
        <end position="347"/>
    </location>
</feature>
<name>A0A1A9WW19_9MUSC</name>
<feature type="transmembrane region" description="Helical" evidence="1">
    <location>
        <begin position="85"/>
        <end position="103"/>
    </location>
</feature>
<feature type="transmembrane region" description="Helical" evidence="1">
    <location>
        <begin position="222"/>
        <end position="244"/>
    </location>
</feature>
<feature type="transmembrane region" description="Helical" evidence="1">
    <location>
        <begin position="175"/>
        <end position="196"/>
    </location>
</feature>
<keyword evidence="1" id="KW-1133">Transmembrane helix</keyword>
<evidence type="ECO:0000313" key="2">
    <source>
        <dbReference type="EnsemblMetazoa" id="GBRI034572-PA"/>
    </source>
</evidence>
<reference evidence="3" key="1">
    <citation type="submission" date="2014-03" db="EMBL/GenBank/DDBJ databases">
        <authorList>
            <person name="Aksoy S."/>
            <person name="Warren W."/>
            <person name="Wilson R.K."/>
        </authorList>
    </citation>
    <scope>NUCLEOTIDE SEQUENCE [LARGE SCALE GENOMIC DNA]</scope>
    <source>
        <strain evidence="3">IAEA</strain>
    </source>
</reference>
<dbReference type="AlphaFoldDB" id="A0A1A9WW19"/>
<dbReference type="VEuPathDB" id="VectorBase:GBRI034572"/>
<keyword evidence="1" id="KW-0812">Transmembrane</keyword>
<sequence>MPHQFSSVSINDIKIISNSSSLANTMTEISINDRRNDHEPTSAVLDYCKRKFLQPYTLILSIVALNPTPTDTTYLRVVIGHMQSCFVVITLIFGYCLQCLSTYRFDRSLTSNRQEIYITQKIGLPPHETPIGCIILSALHLFGYVSAIIVWKFFEQEQQKNLIERVFLMTKQPKSLCRTLWLLLTFEFTIFILFYICTKPIDWTNSEWLQKLDQYWQVKVKITLSTILFIQDFLEVIILSNYCIESYLLRIYITSLSEKLLLHSIDILHWMRETLEFYTLLHRLNYYVSVPVGFLAFRSIVSVFGRCLYMFKYFGVLYSNHKTILNVADILLQLLLCLLPFFMAASLTQKCKIIKSIGHRIRGRPFVYQNSSNEELNTVLLFSSSLEMSAELFRMPIQYNYLCFVLLSCSITFLTIAVYCNLSA</sequence>
<feature type="transmembrane region" description="Helical" evidence="1">
    <location>
        <begin position="399"/>
        <end position="419"/>
    </location>
</feature>
<evidence type="ECO:0000313" key="3">
    <source>
        <dbReference type="Proteomes" id="UP000091820"/>
    </source>
</evidence>
<dbReference type="PANTHER" id="PTHR38337">
    <property type="entry name" value="AGAP010540-PA"/>
    <property type="match status" value="1"/>
</dbReference>
<keyword evidence="3" id="KW-1185">Reference proteome</keyword>
<reference evidence="2" key="2">
    <citation type="submission" date="2020-05" db="UniProtKB">
        <authorList>
            <consortium name="EnsemblMetazoa"/>
        </authorList>
    </citation>
    <scope>IDENTIFICATION</scope>
    <source>
        <strain evidence="2">IAEA</strain>
    </source>
</reference>
<feature type="transmembrane region" description="Helical" evidence="1">
    <location>
        <begin position="134"/>
        <end position="154"/>
    </location>
</feature>
<proteinExistence type="predicted"/>
<dbReference type="Proteomes" id="UP000091820">
    <property type="component" value="Unassembled WGS sequence"/>
</dbReference>
<evidence type="ECO:0000256" key="1">
    <source>
        <dbReference type="SAM" id="Phobius"/>
    </source>
</evidence>
<organism evidence="2 3">
    <name type="scientific">Glossina brevipalpis</name>
    <dbReference type="NCBI Taxonomy" id="37001"/>
    <lineage>
        <taxon>Eukaryota</taxon>
        <taxon>Metazoa</taxon>
        <taxon>Ecdysozoa</taxon>
        <taxon>Arthropoda</taxon>
        <taxon>Hexapoda</taxon>
        <taxon>Insecta</taxon>
        <taxon>Pterygota</taxon>
        <taxon>Neoptera</taxon>
        <taxon>Endopterygota</taxon>
        <taxon>Diptera</taxon>
        <taxon>Brachycera</taxon>
        <taxon>Muscomorpha</taxon>
        <taxon>Hippoboscoidea</taxon>
        <taxon>Glossinidae</taxon>
        <taxon>Glossina</taxon>
    </lineage>
</organism>
<evidence type="ECO:0008006" key="4">
    <source>
        <dbReference type="Google" id="ProtNLM"/>
    </source>
</evidence>
<dbReference type="PANTHER" id="PTHR38337:SF1">
    <property type="entry name" value="GUSTATORY RECEPTOR"/>
    <property type="match status" value="1"/>
</dbReference>
<keyword evidence="1" id="KW-0472">Membrane</keyword>
<accession>A0A1A9WW19</accession>
<protein>
    <recommendedName>
        <fullName evidence="4">Gustatory receptor</fullName>
    </recommendedName>
</protein>
<feature type="transmembrane region" description="Helical" evidence="1">
    <location>
        <begin position="284"/>
        <end position="304"/>
    </location>
</feature>
<dbReference type="EnsemblMetazoa" id="GBRI034572-RA">
    <property type="protein sequence ID" value="GBRI034572-PA"/>
    <property type="gene ID" value="GBRI034572"/>
</dbReference>